<dbReference type="Gene3D" id="1.10.3210.10">
    <property type="entry name" value="Hypothetical protein af1432"/>
    <property type="match status" value="1"/>
</dbReference>
<dbReference type="SMART" id="SM00471">
    <property type="entry name" value="HDc"/>
    <property type="match status" value="1"/>
</dbReference>
<dbReference type="InterPro" id="IPR029787">
    <property type="entry name" value="Nucleotide_cyclase"/>
</dbReference>
<dbReference type="InterPro" id="IPR019734">
    <property type="entry name" value="TPR_rpt"/>
</dbReference>
<keyword evidence="2" id="KW-1133">Transmembrane helix</keyword>
<reference evidence="5 6" key="1">
    <citation type="submission" date="2016-10" db="EMBL/GenBank/DDBJ databases">
        <authorList>
            <person name="de Groot N.N."/>
        </authorList>
    </citation>
    <scope>NUCLEOTIDE SEQUENCE [LARGE SCALE GENOMIC DNA]</scope>
    <source>
        <strain evidence="5 6">DSM 6059</strain>
    </source>
</reference>
<name>A0A1I1KTI6_9GAMM</name>
<dbReference type="GO" id="GO:0009190">
    <property type="term" value="P:cyclic nucleotide biosynthetic process"/>
    <property type="evidence" value="ECO:0007669"/>
    <property type="project" value="InterPro"/>
</dbReference>
<dbReference type="AlphaFoldDB" id="A0A1I1KTI6"/>
<evidence type="ECO:0000256" key="2">
    <source>
        <dbReference type="SAM" id="Phobius"/>
    </source>
</evidence>
<dbReference type="SMART" id="SM00028">
    <property type="entry name" value="TPR"/>
    <property type="match status" value="1"/>
</dbReference>
<dbReference type="InterPro" id="IPR003607">
    <property type="entry name" value="HD/PDEase_dom"/>
</dbReference>
<evidence type="ECO:0000256" key="1">
    <source>
        <dbReference type="PROSITE-ProRule" id="PRU00339"/>
    </source>
</evidence>
<dbReference type="InterPro" id="IPR037522">
    <property type="entry name" value="HD_GYP_dom"/>
</dbReference>
<dbReference type="PROSITE" id="PS50125">
    <property type="entry name" value="GUANYLATE_CYCLASE_2"/>
    <property type="match status" value="1"/>
</dbReference>
<dbReference type="EMBL" id="FOLO01000014">
    <property type="protein sequence ID" value="SFC64134.1"/>
    <property type="molecule type" value="Genomic_DNA"/>
</dbReference>
<dbReference type="Pfam" id="PF13487">
    <property type="entry name" value="HD_5"/>
    <property type="match status" value="1"/>
</dbReference>
<dbReference type="PROSITE" id="PS50005">
    <property type="entry name" value="TPR"/>
    <property type="match status" value="1"/>
</dbReference>
<feature type="transmembrane region" description="Helical" evidence="2">
    <location>
        <begin position="12"/>
        <end position="31"/>
    </location>
</feature>
<evidence type="ECO:0000313" key="5">
    <source>
        <dbReference type="EMBL" id="SFC64134.1"/>
    </source>
</evidence>
<keyword evidence="2" id="KW-0472">Membrane</keyword>
<proteinExistence type="predicted"/>
<dbReference type="PANTHER" id="PTHR43155:SF2">
    <property type="entry name" value="CYCLIC DI-GMP PHOSPHODIESTERASE PA4108"/>
    <property type="match status" value="1"/>
</dbReference>
<dbReference type="GO" id="GO:0035556">
    <property type="term" value="P:intracellular signal transduction"/>
    <property type="evidence" value="ECO:0007669"/>
    <property type="project" value="InterPro"/>
</dbReference>
<feature type="domain" description="Guanylate cyclase" evidence="3">
    <location>
        <begin position="202"/>
        <end position="325"/>
    </location>
</feature>
<protein>
    <submittedName>
        <fullName evidence="5">HD domain-containing protein</fullName>
    </submittedName>
</protein>
<gene>
    <name evidence="5" type="ORF">SAMN02745724_02160</name>
</gene>
<keyword evidence="6" id="KW-1185">Reference proteome</keyword>
<dbReference type="Gene3D" id="3.30.70.1230">
    <property type="entry name" value="Nucleotide cyclase"/>
    <property type="match status" value="1"/>
</dbReference>
<dbReference type="CDD" id="cd00077">
    <property type="entry name" value="HDc"/>
    <property type="match status" value="1"/>
</dbReference>
<feature type="repeat" description="TPR" evidence="1">
    <location>
        <begin position="382"/>
        <end position="415"/>
    </location>
</feature>
<evidence type="ECO:0000259" key="3">
    <source>
        <dbReference type="PROSITE" id="PS50125"/>
    </source>
</evidence>
<dbReference type="CDD" id="cd07302">
    <property type="entry name" value="CHD"/>
    <property type="match status" value="1"/>
</dbReference>
<dbReference type="RefSeq" id="WP_091983537.1">
    <property type="nucleotide sequence ID" value="NZ_FOLO01000014.1"/>
</dbReference>
<accession>A0A1I1KTI6</accession>
<dbReference type="SUPFAM" id="SSF109604">
    <property type="entry name" value="HD-domain/PDEase-like"/>
    <property type="match status" value="1"/>
</dbReference>
<dbReference type="GO" id="GO:0008081">
    <property type="term" value="F:phosphoric diester hydrolase activity"/>
    <property type="evidence" value="ECO:0007669"/>
    <property type="project" value="UniProtKB-ARBA"/>
</dbReference>
<keyword evidence="1" id="KW-0802">TPR repeat</keyword>
<dbReference type="Pfam" id="PF00211">
    <property type="entry name" value="Guanylate_cyc"/>
    <property type="match status" value="1"/>
</dbReference>
<feature type="transmembrane region" description="Helical" evidence="2">
    <location>
        <begin position="88"/>
        <end position="109"/>
    </location>
</feature>
<dbReference type="InterPro" id="IPR001054">
    <property type="entry name" value="A/G_cyclase"/>
</dbReference>
<dbReference type="GO" id="GO:0004016">
    <property type="term" value="F:adenylate cyclase activity"/>
    <property type="evidence" value="ECO:0007669"/>
    <property type="project" value="UniProtKB-ARBA"/>
</dbReference>
<dbReference type="PANTHER" id="PTHR43155">
    <property type="entry name" value="CYCLIC DI-GMP PHOSPHODIESTERASE PA4108-RELATED"/>
    <property type="match status" value="1"/>
</dbReference>
<dbReference type="Proteomes" id="UP000198862">
    <property type="component" value="Unassembled WGS sequence"/>
</dbReference>
<sequence length="675" mass="77398">MLILKSYLLRNFEQLFILIILLSVSSIVYFIPHKLAFLSFFFIPILLAASYLGTKQAILGALFSIIMVSVYAFYFPQKFYVNNAELDLFARIMVWGGFLILSGSVVGYLNKQLKEKLLEASKMSSELNENTELLNKTTSELIEFTNEFDKKVAERTCNLEKSKREIEVHKHKIEDALYSTMDAAVVKLMIEKRLRTEKRRISILFCDLVSFTLYSEKHHAEVVITDLNNYLASMETILLLYNAHIDKYVGDGIMAEFGAPIDYERHALLSVMAALKMQEQLNHDNFPWKMRIGIATGEPIIGLIGHKRQSYTALGDVVNLASRIENLCIPGEVTIDKDTYEEIKDYFDVESIYISNNKNQMSQALAKEIEAELILWQQEKSVKQASILAMLYEQGGQYNKAKDFYTYALEFDPTNSDIKIKFAELALKTEHIKEVPIKGRIKPSHLYKVIAVKNPLYDQEIIPKSLFNLYFNEIERLIKYPEDIILPVECLDASIGHSRIVGFLAYIIADKLNLPDQDKKDILEAGYLADIGKSIIPHHLLNRKGSLNKDEFTEIFKHPREGLRKLKSMGYQNISMLEIIECHHEYFDGSGYPKGLSGSNIPLGARIVAVTEAYTSLTSRRPYRERWESHAAISELKKHAENGKFDPELMQLFEHILFNNASDIEFKTLLKKVMN</sequence>
<dbReference type="SUPFAM" id="SSF55073">
    <property type="entry name" value="Nucleotide cyclase"/>
    <property type="match status" value="1"/>
</dbReference>
<keyword evidence="2" id="KW-0812">Transmembrane</keyword>
<dbReference type="InterPro" id="IPR011990">
    <property type="entry name" value="TPR-like_helical_dom_sf"/>
</dbReference>
<evidence type="ECO:0000259" key="4">
    <source>
        <dbReference type="PROSITE" id="PS51832"/>
    </source>
</evidence>
<dbReference type="SMART" id="SM00044">
    <property type="entry name" value="CYCc"/>
    <property type="match status" value="1"/>
</dbReference>
<organism evidence="5 6">
    <name type="scientific">Pseudoalteromonas denitrificans DSM 6059</name>
    <dbReference type="NCBI Taxonomy" id="1123010"/>
    <lineage>
        <taxon>Bacteria</taxon>
        <taxon>Pseudomonadati</taxon>
        <taxon>Pseudomonadota</taxon>
        <taxon>Gammaproteobacteria</taxon>
        <taxon>Alteromonadales</taxon>
        <taxon>Pseudoalteromonadaceae</taxon>
        <taxon>Pseudoalteromonas</taxon>
    </lineage>
</organism>
<feature type="transmembrane region" description="Helical" evidence="2">
    <location>
        <begin position="37"/>
        <end position="53"/>
    </location>
</feature>
<dbReference type="OrthoDB" id="9802066at2"/>
<dbReference type="STRING" id="1123010.SAMN02745724_02160"/>
<feature type="transmembrane region" description="Helical" evidence="2">
    <location>
        <begin position="58"/>
        <end position="76"/>
    </location>
</feature>
<feature type="domain" description="HD-GYP" evidence="4">
    <location>
        <begin position="472"/>
        <end position="669"/>
    </location>
</feature>
<dbReference type="PROSITE" id="PS51832">
    <property type="entry name" value="HD_GYP"/>
    <property type="match status" value="1"/>
</dbReference>
<evidence type="ECO:0000313" key="6">
    <source>
        <dbReference type="Proteomes" id="UP000198862"/>
    </source>
</evidence>
<dbReference type="SUPFAM" id="SSF48452">
    <property type="entry name" value="TPR-like"/>
    <property type="match status" value="1"/>
</dbReference>